<sequence>MTVHSSPRDAHRALSPSLPQAPSPPYSKTPRLRTSSPPPGTLREKPAWNPRPCISANLLRLLPKRSAPNAAVSDLLFLGSIRKPNRRSRVGSRGGDGKELGK</sequence>
<feature type="compositionally biased region" description="Basic and acidic residues" evidence="1">
    <location>
        <begin position="1"/>
        <end position="12"/>
    </location>
</feature>
<evidence type="ECO:0000313" key="2">
    <source>
        <dbReference type="EMBL" id="KAE8709656.1"/>
    </source>
</evidence>
<organism evidence="2 3">
    <name type="scientific">Hibiscus syriacus</name>
    <name type="common">Rose of Sharon</name>
    <dbReference type="NCBI Taxonomy" id="106335"/>
    <lineage>
        <taxon>Eukaryota</taxon>
        <taxon>Viridiplantae</taxon>
        <taxon>Streptophyta</taxon>
        <taxon>Embryophyta</taxon>
        <taxon>Tracheophyta</taxon>
        <taxon>Spermatophyta</taxon>
        <taxon>Magnoliopsida</taxon>
        <taxon>eudicotyledons</taxon>
        <taxon>Gunneridae</taxon>
        <taxon>Pentapetalae</taxon>
        <taxon>rosids</taxon>
        <taxon>malvids</taxon>
        <taxon>Malvales</taxon>
        <taxon>Malvaceae</taxon>
        <taxon>Malvoideae</taxon>
        <taxon>Hibiscus</taxon>
    </lineage>
</organism>
<name>A0A6A3AYX9_HIBSY</name>
<dbReference type="EMBL" id="VEPZ02000934">
    <property type="protein sequence ID" value="KAE8709656.1"/>
    <property type="molecule type" value="Genomic_DNA"/>
</dbReference>
<accession>A0A6A3AYX9</accession>
<dbReference type="AlphaFoldDB" id="A0A6A3AYX9"/>
<evidence type="ECO:0000256" key="1">
    <source>
        <dbReference type="SAM" id="MobiDB-lite"/>
    </source>
</evidence>
<feature type="region of interest" description="Disordered" evidence="1">
    <location>
        <begin position="79"/>
        <end position="102"/>
    </location>
</feature>
<reference evidence="2" key="1">
    <citation type="submission" date="2019-09" db="EMBL/GenBank/DDBJ databases">
        <title>Draft genome information of white flower Hibiscus syriacus.</title>
        <authorList>
            <person name="Kim Y.-M."/>
        </authorList>
    </citation>
    <scope>NUCLEOTIDE SEQUENCE [LARGE SCALE GENOMIC DNA]</scope>
    <source>
        <strain evidence="2">YM2019G1</strain>
    </source>
</reference>
<gene>
    <name evidence="2" type="ORF">F3Y22_tig00110328pilonHSYRG00097</name>
</gene>
<feature type="region of interest" description="Disordered" evidence="1">
    <location>
        <begin position="1"/>
        <end position="50"/>
    </location>
</feature>
<protein>
    <submittedName>
        <fullName evidence="2">Uncharacterized protein</fullName>
    </submittedName>
</protein>
<dbReference type="Proteomes" id="UP000436088">
    <property type="component" value="Unassembled WGS sequence"/>
</dbReference>
<comment type="caution">
    <text evidence="2">The sequence shown here is derived from an EMBL/GenBank/DDBJ whole genome shotgun (WGS) entry which is preliminary data.</text>
</comment>
<keyword evidence="3" id="KW-1185">Reference proteome</keyword>
<proteinExistence type="predicted"/>
<evidence type="ECO:0000313" key="3">
    <source>
        <dbReference type="Proteomes" id="UP000436088"/>
    </source>
</evidence>